<organism evidence="1 2">
    <name type="scientific">Escallonia herrerae</name>
    <dbReference type="NCBI Taxonomy" id="1293975"/>
    <lineage>
        <taxon>Eukaryota</taxon>
        <taxon>Viridiplantae</taxon>
        <taxon>Streptophyta</taxon>
        <taxon>Embryophyta</taxon>
        <taxon>Tracheophyta</taxon>
        <taxon>Spermatophyta</taxon>
        <taxon>Magnoliopsida</taxon>
        <taxon>eudicotyledons</taxon>
        <taxon>Gunneridae</taxon>
        <taxon>Pentapetalae</taxon>
        <taxon>asterids</taxon>
        <taxon>campanulids</taxon>
        <taxon>Escalloniales</taxon>
        <taxon>Escalloniaceae</taxon>
        <taxon>Escallonia</taxon>
    </lineage>
</organism>
<dbReference type="EMBL" id="JAVXUP010001757">
    <property type="protein sequence ID" value="KAK3008393.1"/>
    <property type="molecule type" value="Genomic_DNA"/>
</dbReference>
<sequence>MSYPAYVDRIISAKIPNENEDVVGYNVMKHKTYVEEKFRVYKRHDDGRVIIAKDDIPLDNINMRLQKKTRQDHGGMSPEEFSKWIIDHGDGKLTTYSVENEFDPTWIKFPIEFSYSTQ</sequence>
<evidence type="ECO:0000313" key="1">
    <source>
        <dbReference type="EMBL" id="KAK3008393.1"/>
    </source>
</evidence>
<proteinExistence type="predicted"/>
<gene>
    <name evidence="1" type="ORF">RJ639_013605</name>
</gene>
<keyword evidence="2" id="KW-1185">Reference proteome</keyword>
<dbReference type="AlphaFoldDB" id="A0AA88VI03"/>
<reference evidence="1" key="1">
    <citation type="submission" date="2022-12" db="EMBL/GenBank/DDBJ databases">
        <title>Draft genome assemblies for two species of Escallonia (Escalloniales).</title>
        <authorList>
            <person name="Chanderbali A."/>
            <person name="Dervinis C."/>
            <person name="Anghel I."/>
            <person name="Soltis D."/>
            <person name="Soltis P."/>
            <person name="Zapata F."/>
        </authorList>
    </citation>
    <scope>NUCLEOTIDE SEQUENCE</scope>
    <source>
        <strain evidence="1">UCBG64.0493</strain>
        <tissue evidence="1">Leaf</tissue>
    </source>
</reference>
<accession>A0AA88VI03</accession>
<name>A0AA88VI03_9ASTE</name>
<comment type="caution">
    <text evidence="1">The sequence shown here is derived from an EMBL/GenBank/DDBJ whole genome shotgun (WGS) entry which is preliminary data.</text>
</comment>
<dbReference type="Proteomes" id="UP001188597">
    <property type="component" value="Unassembled WGS sequence"/>
</dbReference>
<protein>
    <submittedName>
        <fullName evidence="1">Uncharacterized protein</fullName>
    </submittedName>
</protein>
<evidence type="ECO:0000313" key="2">
    <source>
        <dbReference type="Proteomes" id="UP001188597"/>
    </source>
</evidence>